<dbReference type="SUPFAM" id="SSF52540">
    <property type="entry name" value="P-loop containing nucleoside triphosphate hydrolases"/>
    <property type="match status" value="1"/>
</dbReference>
<dbReference type="AlphaFoldDB" id="D9R1B5"/>
<keyword evidence="4" id="KW-0067">ATP-binding</keyword>
<dbReference type="Gene3D" id="3.40.50.300">
    <property type="entry name" value="P-loop containing nucleotide triphosphate hydrolases"/>
    <property type="match status" value="1"/>
</dbReference>
<sequence>MAELVLKNVYKRYDNKEKKKEADGYAVNDLSFRCEDGEFIGILGPSGCGKSTTLRMLAGLEEITSGDVYIGKTRMNHLLPKDRGIGLAFEDYALYPPLTVYENLAFNMRAKKKTEEEIGKEIGRVAPLLKVEDLLQMKPAALSGGQKQRVNIARAIIRRPGLLLLDEPLSHLDGKMRQMLRQEIKRMHHEIKCTTIIVTHDQIEAMSMADKIVIMKEGKLQQMGTPLEVYDDPANEFVAGFIGEPPMNLMPSVIKMEGKGYYFTFENSGLKVMVPDRYKAVVHEGLKVTLGVRPVDVLISQDPATSTPVPVAVFENMGDERRISLRVGENLLSITTTEDVYYEKGDEVYLKFNSEKTHLFDENTGDRIRV</sequence>
<dbReference type="InterPro" id="IPR047641">
    <property type="entry name" value="ABC_transpr_MalK/UgpC-like"/>
</dbReference>
<evidence type="ECO:0000256" key="4">
    <source>
        <dbReference type="ARBA" id="ARBA00022840"/>
    </source>
</evidence>
<reference evidence="8" key="1">
    <citation type="submission" date="2010-07" db="EMBL/GenBank/DDBJ databases">
        <title>Complete sequence of Clostridium saccharolyticum WM1.</title>
        <authorList>
            <consortium name="US DOE Joint Genome Institute"/>
            <person name="Lucas S."/>
            <person name="Copeland A."/>
            <person name="Lapidus A."/>
            <person name="Cheng J.-F."/>
            <person name="Bruce D."/>
            <person name="Goodwin L."/>
            <person name="Pitluck S."/>
            <person name="Chertkov O."/>
            <person name="Detter J.C."/>
            <person name="Han C."/>
            <person name="Tapia R."/>
            <person name="Land M."/>
            <person name="Hauser L."/>
            <person name="Chang Y.-J."/>
            <person name="Jeffries C."/>
            <person name="Kyrpides N."/>
            <person name="Ivanova N."/>
            <person name="Mikhailova N."/>
            <person name="Mouttaki H."/>
            <person name="Lin L."/>
            <person name="Zhou J."/>
            <person name="Hemme C.L."/>
            <person name="Woyke T."/>
        </authorList>
    </citation>
    <scope>NUCLEOTIDE SEQUENCE [LARGE SCALE GENOMIC DNA]</scope>
    <source>
        <strain evidence="8">WM1</strain>
    </source>
</reference>
<organism evidence="8 9">
    <name type="scientific">Lacrimispora saccharolytica (strain ATCC 35040 / DSM 2544 / NRCC 2533 / WM1)</name>
    <name type="common">Clostridium saccharolyticum</name>
    <dbReference type="NCBI Taxonomy" id="610130"/>
    <lineage>
        <taxon>Bacteria</taxon>
        <taxon>Bacillati</taxon>
        <taxon>Bacillota</taxon>
        <taxon>Clostridia</taxon>
        <taxon>Lachnospirales</taxon>
        <taxon>Lachnospiraceae</taxon>
        <taxon>Lacrimispora</taxon>
    </lineage>
</organism>
<keyword evidence="6" id="KW-0472">Membrane</keyword>
<name>D9R1B5_LACSW</name>
<keyword evidence="1" id="KW-0813">Transport</keyword>
<dbReference type="PANTHER" id="PTHR43875">
    <property type="entry name" value="MALTODEXTRIN IMPORT ATP-BINDING PROTEIN MSMX"/>
    <property type="match status" value="1"/>
</dbReference>
<dbReference type="Proteomes" id="UP000001662">
    <property type="component" value="Chromosome"/>
</dbReference>
<dbReference type="GO" id="GO:0005524">
    <property type="term" value="F:ATP binding"/>
    <property type="evidence" value="ECO:0007669"/>
    <property type="project" value="UniProtKB-KW"/>
</dbReference>
<dbReference type="Pfam" id="PF00005">
    <property type="entry name" value="ABC_tran"/>
    <property type="match status" value="1"/>
</dbReference>
<keyword evidence="9" id="KW-1185">Reference proteome</keyword>
<evidence type="ECO:0000256" key="6">
    <source>
        <dbReference type="ARBA" id="ARBA00023136"/>
    </source>
</evidence>
<dbReference type="FunFam" id="3.40.50.300:FF:000042">
    <property type="entry name" value="Maltose/maltodextrin ABC transporter, ATP-binding protein"/>
    <property type="match status" value="1"/>
</dbReference>
<dbReference type="PANTHER" id="PTHR43875:SF15">
    <property type="entry name" value="TREHALOSE IMPORT ATP-BINDING PROTEIN SUGC"/>
    <property type="match status" value="1"/>
</dbReference>
<accession>D9R1B5</accession>
<dbReference type="GO" id="GO:0016887">
    <property type="term" value="F:ATP hydrolysis activity"/>
    <property type="evidence" value="ECO:0007669"/>
    <property type="project" value="InterPro"/>
</dbReference>
<protein>
    <submittedName>
        <fullName evidence="8">ABC transporter related protein</fullName>
    </submittedName>
</protein>
<proteinExistence type="predicted"/>
<dbReference type="GO" id="GO:0140359">
    <property type="term" value="F:ABC-type transporter activity"/>
    <property type="evidence" value="ECO:0007669"/>
    <property type="project" value="UniProtKB-ARBA"/>
</dbReference>
<evidence type="ECO:0000256" key="3">
    <source>
        <dbReference type="ARBA" id="ARBA00022741"/>
    </source>
</evidence>
<dbReference type="PROSITE" id="PS50893">
    <property type="entry name" value="ABC_TRANSPORTER_2"/>
    <property type="match status" value="1"/>
</dbReference>
<dbReference type="InterPro" id="IPR017871">
    <property type="entry name" value="ABC_transporter-like_CS"/>
</dbReference>
<feature type="domain" description="ABC transporter" evidence="7">
    <location>
        <begin position="4"/>
        <end position="242"/>
    </location>
</feature>
<dbReference type="PaxDb" id="610130-Closa_2083"/>
<dbReference type="SUPFAM" id="SSF50331">
    <property type="entry name" value="MOP-like"/>
    <property type="match status" value="1"/>
</dbReference>
<dbReference type="InterPro" id="IPR027417">
    <property type="entry name" value="P-loop_NTPase"/>
</dbReference>
<evidence type="ECO:0000313" key="9">
    <source>
        <dbReference type="Proteomes" id="UP000001662"/>
    </source>
</evidence>
<dbReference type="GO" id="GO:0055052">
    <property type="term" value="C:ATP-binding cassette (ABC) transporter complex, substrate-binding subunit-containing"/>
    <property type="evidence" value="ECO:0007669"/>
    <property type="project" value="TreeGrafter"/>
</dbReference>
<dbReference type="InterPro" id="IPR012340">
    <property type="entry name" value="NA-bd_OB-fold"/>
</dbReference>
<dbReference type="KEGG" id="csh:Closa_2083"/>
<dbReference type="SMART" id="SM00382">
    <property type="entry name" value="AAA"/>
    <property type="match status" value="1"/>
</dbReference>
<dbReference type="STRING" id="610130.Closa_2083"/>
<evidence type="ECO:0000256" key="1">
    <source>
        <dbReference type="ARBA" id="ARBA00022448"/>
    </source>
</evidence>
<dbReference type="InterPro" id="IPR040582">
    <property type="entry name" value="OB_MalK-like"/>
</dbReference>
<evidence type="ECO:0000256" key="5">
    <source>
        <dbReference type="ARBA" id="ARBA00022967"/>
    </source>
</evidence>
<evidence type="ECO:0000256" key="2">
    <source>
        <dbReference type="ARBA" id="ARBA00022475"/>
    </source>
</evidence>
<dbReference type="PROSITE" id="PS00211">
    <property type="entry name" value="ABC_TRANSPORTER_1"/>
    <property type="match status" value="1"/>
</dbReference>
<dbReference type="InterPro" id="IPR008995">
    <property type="entry name" value="Mo/tungstate-bd_C_term_dom"/>
</dbReference>
<dbReference type="Pfam" id="PF17912">
    <property type="entry name" value="OB_MalK"/>
    <property type="match status" value="1"/>
</dbReference>
<dbReference type="Gene3D" id="2.40.50.100">
    <property type="match status" value="1"/>
</dbReference>
<keyword evidence="2" id="KW-1003">Cell membrane</keyword>
<keyword evidence="3" id="KW-0547">Nucleotide-binding</keyword>
<dbReference type="OrthoDB" id="9802264at2"/>
<dbReference type="HOGENOM" id="CLU_000604_1_1_9"/>
<evidence type="ECO:0000313" key="8">
    <source>
        <dbReference type="EMBL" id="ADL04662.1"/>
    </source>
</evidence>
<dbReference type="InterPro" id="IPR003593">
    <property type="entry name" value="AAA+_ATPase"/>
</dbReference>
<dbReference type="Gene3D" id="2.40.50.140">
    <property type="entry name" value="Nucleic acid-binding proteins"/>
    <property type="match status" value="1"/>
</dbReference>
<evidence type="ECO:0000259" key="7">
    <source>
        <dbReference type="PROSITE" id="PS50893"/>
    </source>
</evidence>
<dbReference type="eggNOG" id="COG3842">
    <property type="taxonomic scope" value="Bacteria"/>
</dbReference>
<dbReference type="InterPro" id="IPR003439">
    <property type="entry name" value="ABC_transporter-like_ATP-bd"/>
</dbReference>
<keyword evidence="5" id="KW-1278">Translocase</keyword>
<dbReference type="EMBL" id="CP002109">
    <property type="protein sequence ID" value="ADL04662.1"/>
    <property type="molecule type" value="Genomic_DNA"/>
</dbReference>
<gene>
    <name evidence="8" type="ordered locus">Closa_2083</name>
</gene>